<dbReference type="InterPro" id="IPR030846">
    <property type="entry name" value="DnaG_bac"/>
</dbReference>
<dbReference type="InterPro" id="IPR006171">
    <property type="entry name" value="TOPRIM_dom"/>
</dbReference>
<dbReference type="InterPro" id="IPR006295">
    <property type="entry name" value="DNA_primase_DnaG"/>
</dbReference>
<evidence type="ECO:0000256" key="3">
    <source>
        <dbReference type="ARBA" id="ARBA00022515"/>
    </source>
</evidence>
<dbReference type="SMART" id="SM00493">
    <property type="entry name" value="TOPRIM"/>
    <property type="match status" value="1"/>
</dbReference>
<keyword evidence="9" id="KW-0862">Zinc</keyword>
<evidence type="ECO:0000313" key="14">
    <source>
        <dbReference type="EMBL" id="SVA96215.1"/>
    </source>
</evidence>
<keyword evidence="6" id="KW-0235">DNA replication</keyword>
<dbReference type="InterPro" id="IPR050219">
    <property type="entry name" value="DnaG_primase"/>
</dbReference>
<evidence type="ECO:0000256" key="1">
    <source>
        <dbReference type="ARBA" id="ARBA00001947"/>
    </source>
</evidence>
<dbReference type="PROSITE" id="PS50880">
    <property type="entry name" value="TOPRIM"/>
    <property type="match status" value="1"/>
</dbReference>
<dbReference type="Gene3D" id="1.10.860.10">
    <property type="entry name" value="DNAb Helicase, Chain A"/>
    <property type="match status" value="1"/>
</dbReference>
<keyword evidence="3" id="KW-0639">Primosome</keyword>
<dbReference type="InterPro" id="IPR013264">
    <property type="entry name" value="DNAG_N"/>
</dbReference>
<dbReference type="Pfam" id="PF08275">
    <property type="entry name" value="DNAG_N"/>
    <property type="match status" value="1"/>
</dbReference>
<dbReference type="PIRSF" id="PIRSF002811">
    <property type="entry name" value="DnaG"/>
    <property type="match status" value="1"/>
</dbReference>
<dbReference type="Gene3D" id="3.40.1360.10">
    <property type="match status" value="1"/>
</dbReference>
<dbReference type="GO" id="GO:0005737">
    <property type="term" value="C:cytoplasm"/>
    <property type="evidence" value="ECO:0007669"/>
    <property type="project" value="TreeGrafter"/>
</dbReference>
<dbReference type="GO" id="GO:0006269">
    <property type="term" value="P:DNA replication, synthesis of primer"/>
    <property type="evidence" value="ECO:0007669"/>
    <property type="project" value="UniProtKB-KW"/>
</dbReference>
<keyword evidence="4" id="KW-0808">Transferase</keyword>
<dbReference type="HAMAP" id="MF_00974">
    <property type="entry name" value="DNA_primase_DnaG"/>
    <property type="match status" value="1"/>
</dbReference>
<organism evidence="14">
    <name type="scientific">marine metagenome</name>
    <dbReference type="NCBI Taxonomy" id="408172"/>
    <lineage>
        <taxon>unclassified sequences</taxon>
        <taxon>metagenomes</taxon>
        <taxon>ecological metagenomes</taxon>
    </lineage>
</organism>
<evidence type="ECO:0000256" key="2">
    <source>
        <dbReference type="ARBA" id="ARBA00022478"/>
    </source>
</evidence>
<dbReference type="InterPro" id="IPR016136">
    <property type="entry name" value="DNA_helicase_N/primase_C"/>
</dbReference>
<dbReference type="SMART" id="SM00400">
    <property type="entry name" value="ZnF_CHCC"/>
    <property type="match status" value="1"/>
</dbReference>
<evidence type="ECO:0000256" key="7">
    <source>
        <dbReference type="ARBA" id="ARBA00022723"/>
    </source>
</evidence>
<dbReference type="PANTHER" id="PTHR30313:SF2">
    <property type="entry name" value="DNA PRIMASE"/>
    <property type="match status" value="1"/>
</dbReference>
<dbReference type="GO" id="GO:1990077">
    <property type="term" value="C:primosome complex"/>
    <property type="evidence" value="ECO:0007669"/>
    <property type="project" value="UniProtKB-KW"/>
</dbReference>
<keyword evidence="2" id="KW-0240">DNA-directed RNA polymerase</keyword>
<dbReference type="GO" id="GO:0000428">
    <property type="term" value="C:DNA-directed RNA polymerase complex"/>
    <property type="evidence" value="ECO:0007669"/>
    <property type="project" value="UniProtKB-KW"/>
</dbReference>
<keyword evidence="7" id="KW-0479">Metal-binding</keyword>
<dbReference type="FunFam" id="3.90.580.10:FF:000001">
    <property type="entry name" value="DNA primase"/>
    <property type="match status" value="1"/>
</dbReference>
<reference evidence="14" key="1">
    <citation type="submission" date="2018-05" db="EMBL/GenBank/DDBJ databases">
        <authorList>
            <person name="Lanie J.A."/>
            <person name="Ng W.-L."/>
            <person name="Kazmierczak K.M."/>
            <person name="Andrzejewski T.M."/>
            <person name="Davidsen T.M."/>
            <person name="Wayne K.J."/>
            <person name="Tettelin H."/>
            <person name="Glass J.I."/>
            <person name="Rusch D."/>
            <person name="Podicherti R."/>
            <person name="Tsui H.-C.T."/>
            <person name="Winkler M.E."/>
        </authorList>
    </citation>
    <scope>NUCLEOTIDE SEQUENCE</scope>
</reference>
<dbReference type="Gene3D" id="3.90.580.10">
    <property type="entry name" value="Zinc finger, CHC2-type domain"/>
    <property type="match status" value="1"/>
</dbReference>
<gene>
    <name evidence="14" type="ORF">METZ01_LOCUS149069</name>
</gene>
<evidence type="ECO:0000256" key="12">
    <source>
        <dbReference type="ARBA" id="ARBA00023163"/>
    </source>
</evidence>
<dbReference type="InterPro" id="IPR034151">
    <property type="entry name" value="TOPRIM_DnaG_bac"/>
</dbReference>
<keyword evidence="11" id="KW-0238">DNA-binding</keyword>
<proteinExistence type="inferred from homology"/>
<dbReference type="SUPFAM" id="SSF57783">
    <property type="entry name" value="Zinc beta-ribbon"/>
    <property type="match status" value="1"/>
</dbReference>
<evidence type="ECO:0000256" key="10">
    <source>
        <dbReference type="ARBA" id="ARBA00022842"/>
    </source>
</evidence>
<accession>A0A382A3W1</accession>
<protein>
    <recommendedName>
        <fullName evidence="13">Toprim domain-containing protein</fullName>
    </recommendedName>
</protein>
<keyword evidence="5" id="KW-0548">Nucleotidyltransferase</keyword>
<dbReference type="GO" id="GO:0008270">
    <property type="term" value="F:zinc ion binding"/>
    <property type="evidence" value="ECO:0007669"/>
    <property type="project" value="UniProtKB-KW"/>
</dbReference>
<evidence type="ECO:0000256" key="4">
    <source>
        <dbReference type="ARBA" id="ARBA00022679"/>
    </source>
</evidence>
<dbReference type="Gene3D" id="3.90.980.10">
    <property type="entry name" value="DNA primase, catalytic core, N-terminal domain"/>
    <property type="match status" value="1"/>
</dbReference>
<dbReference type="EMBL" id="UINC01023810">
    <property type="protein sequence ID" value="SVA96215.1"/>
    <property type="molecule type" value="Genomic_DNA"/>
</dbReference>
<name>A0A382A3W1_9ZZZZ</name>
<dbReference type="GO" id="GO:0003677">
    <property type="term" value="F:DNA binding"/>
    <property type="evidence" value="ECO:0007669"/>
    <property type="project" value="UniProtKB-KW"/>
</dbReference>
<dbReference type="GO" id="GO:0003899">
    <property type="term" value="F:DNA-directed RNA polymerase activity"/>
    <property type="evidence" value="ECO:0007669"/>
    <property type="project" value="InterPro"/>
</dbReference>
<evidence type="ECO:0000256" key="6">
    <source>
        <dbReference type="ARBA" id="ARBA00022705"/>
    </source>
</evidence>
<dbReference type="InterPro" id="IPR037068">
    <property type="entry name" value="DNA_primase_core_N_sf"/>
</dbReference>
<comment type="cofactor">
    <cofactor evidence="1">
        <name>Zn(2+)</name>
        <dbReference type="ChEBI" id="CHEBI:29105"/>
    </cofactor>
</comment>
<dbReference type="NCBIfam" id="TIGR01391">
    <property type="entry name" value="dnaG"/>
    <property type="match status" value="1"/>
</dbReference>
<feature type="domain" description="Toprim" evidence="13">
    <location>
        <begin position="254"/>
        <end position="335"/>
    </location>
</feature>
<keyword evidence="10" id="KW-0460">Magnesium</keyword>
<sequence>MARIPQDIIERVRDSADIVDVVSQYVELKQRGANYFGLCPFHSEKTPSFSVAPAKQIYHCFGCNSGGNVFSFIMEYQKIPFPEAIKILADRYNIPIEFEKGDGSSELFSVLYDLHEIAVKLYQDNLFSPDGKDALNYLTQRGLTEDILKQFKVGFAHDTWDQLVSQCKGKGFTHSQILQSGLFTHSDKGTFDRFRSRIMFPVFHPSGKPIAFGGRIFNSDDPAKYLNSPETPLYRKSSVFYGLQASRDAIRKEGYAVLVEGYMDFLKLYQASIHPVVAVSGTAFTPSHATALSRITNKVVLLYDGDEAGGNAAIRAGWVLLKAGLEPSIVRPPEGQDPDDWVGDAGKESVISAIELPQRYIDFHVEFNRGSELQGADRQQYIIALVREIKGIENGIIRNDMVRIISEKLMVDEQDLIRTMKSQRVNPVYNADPELPPSPEVLFSSRVDKAQIELLQLLVQDNDSVRKYVMEHISLELFKTPLLKRLAGYLLDENLAVESSAIIEYFQDKHERDSVAQILFAENQNISPEEIVSDCLKILKSEPLKEKIQSLRIQIREKELKGEDSMEELNAITRLREALNDI</sequence>
<keyword evidence="12" id="KW-0804">Transcription</keyword>
<evidence type="ECO:0000256" key="9">
    <source>
        <dbReference type="ARBA" id="ARBA00022833"/>
    </source>
</evidence>
<dbReference type="CDD" id="cd03364">
    <property type="entry name" value="TOPRIM_DnaG_primases"/>
    <property type="match status" value="1"/>
</dbReference>
<dbReference type="PANTHER" id="PTHR30313">
    <property type="entry name" value="DNA PRIMASE"/>
    <property type="match status" value="1"/>
</dbReference>
<dbReference type="InterPro" id="IPR036977">
    <property type="entry name" value="DNA_primase_Znf_CHC2"/>
</dbReference>
<evidence type="ECO:0000256" key="5">
    <source>
        <dbReference type="ARBA" id="ARBA00022695"/>
    </source>
</evidence>
<keyword evidence="8" id="KW-0863">Zinc-finger</keyword>
<evidence type="ECO:0000259" key="13">
    <source>
        <dbReference type="PROSITE" id="PS50880"/>
    </source>
</evidence>
<evidence type="ECO:0000256" key="8">
    <source>
        <dbReference type="ARBA" id="ARBA00022771"/>
    </source>
</evidence>
<dbReference type="InterPro" id="IPR002694">
    <property type="entry name" value="Znf_CHC2"/>
</dbReference>
<dbReference type="AlphaFoldDB" id="A0A382A3W1"/>
<dbReference type="Pfam" id="PF01807">
    <property type="entry name" value="Zn_ribbon_DnaG"/>
    <property type="match status" value="1"/>
</dbReference>
<dbReference type="Pfam" id="PF13155">
    <property type="entry name" value="Toprim_2"/>
    <property type="match status" value="1"/>
</dbReference>
<dbReference type="SUPFAM" id="SSF56731">
    <property type="entry name" value="DNA primase core"/>
    <property type="match status" value="1"/>
</dbReference>
<evidence type="ECO:0000256" key="11">
    <source>
        <dbReference type="ARBA" id="ARBA00023125"/>
    </source>
</evidence>